<dbReference type="EMBL" id="FOAF01000001">
    <property type="protein sequence ID" value="SEK92103.1"/>
    <property type="molecule type" value="Genomic_DNA"/>
</dbReference>
<dbReference type="GO" id="GO:0000160">
    <property type="term" value="P:phosphorelay signal transduction system"/>
    <property type="evidence" value="ECO:0007669"/>
    <property type="project" value="InterPro"/>
</dbReference>
<reference evidence="5" key="1">
    <citation type="submission" date="2016-10" db="EMBL/GenBank/DDBJ databases">
        <authorList>
            <person name="Varghese N."/>
            <person name="Submissions S."/>
        </authorList>
    </citation>
    <scope>NUCLEOTIDE SEQUENCE [LARGE SCALE GENOMIC DNA]</scope>
    <source>
        <strain evidence="5">DSM 18733</strain>
    </source>
</reference>
<gene>
    <name evidence="4" type="ORF">SAMN05661044_01511</name>
</gene>
<evidence type="ECO:0000313" key="5">
    <source>
        <dbReference type="Proteomes" id="UP000199421"/>
    </source>
</evidence>
<dbReference type="SMART" id="SM00448">
    <property type="entry name" value="REC"/>
    <property type="match status" value="1"/>
</dbReference>
<dbReference type="InterPro" id="IPR050595">
    <property type="entry name" value="Bact_response_regulator"/>
</dbReference>
<evidence type="ECO:0000313" key="4">
    <source>
        <dbReference type="EMBL" id="SEK92103.1"/>
    </source>
</evidence>
<dbReference type="AlphaFoldDB" id="A0A1H7KZ56"/>
<name>A0A1H7KZ56_OLID1</name>
<dbReference type="SUPFAM" id="SSF52172">
    <property type="entry name" value="CheY-like"/>
    <property type="match status" value="1"/>
</dbReference>
<dbReference type="Pfam" id="PF00072">
    <property type="entry name" value="Response_reg"/>
    <property type="match status" value="1"/>
</dbReference>
<proteinExistence type="predicted"/>
<dbReference type="Gene3D" id="3.40.50.2300">
    <property type="match status" value="1"/>
</dbReference>
<dbReference type="OrthoDB" id="710898at2"/>
<keyword evidence="1 2" id="KW-0597">Phosphoprotein</keyword>
<evidence type="ECO:0000259" key="3">
    <source>
        <dbReference type="PROSITE" id="PS50110"/>
    </source>
</evidence>
<dbReference type="STRING" id="407022.SAMN05661044_01511"/>
<feature type="domain" description="Response regulatory" evidence="3">
    <location>
        <begin position="4"/>
        <end position="117"/>
    </location>
</feature>
<dbReference type="PANTHER" id="PTHR44591:SF3">
    <property type="entry name" value="RESPONSE REGULATORY DOMAIN-CONTAINING PROTEIN"/>
    <property type="match status" value="1"/>
</dbReference>
<dbReference type="InterPro" id="IPR011006">
    <property type="entry name" value="CheY-like_superfamily"/>
</dbReference>
<dbReference type="PANTHER" id="PTHR44591">
    <property type="entry name" value="STRESS RESPONSE REGULATOR PROTEIN 1"/>
    <property type="match status" value="1"/>
</dbReference>
<dbReference type="InterPro" id="IPR001789">
    <property type="entry name" value="Sig_transdc_resp-reg_receiver"/>
</dbReference>
<sequence length="121" mass="13918">MDKRILYIEDDSDMKELVAEILSYDAYEVITDSGKNIFQILKANSIGLILMDEKLGWCWGSDLCRELRANQVTTHIPIIMISAAKEIDLIAQNSGAIDFIKKPFEMYDVIDKVTRHYPENF</sequence>
<feature type="modified residue" description="4-aspartylphosphate" evidence="2">
    <location>
        <position position="52"/>
    </location>
</feature>
<dbReference type="PROSITE" id="PS50110">
    <property type="entry name" value="RESPONSE_REGULATORY"/>
    <property type="match status" value="1"/>
</dbReference>
<dbReference type="RefSeq" id="WP_093321283.1">
    <property type="nucleotide sequence ID" value="NZ_FOAF01000001.1"/>
</dbReference>
<evidence type="ECO:0000256" key="1">
    <source>
        <dbReference type="ARBA" id="ARBA00022553"/>
    </source>
</evidence>
<organism evidence="4 5">
    <name type="scientific">Olivibacter domesticus</name>
    <name type="common">Pseudosphingobacterium domesticum</name>
    <dbReference type="NCBI Taxonomy" id="407022"/>
    <lineage>
        <taxon>Bacteria</taxon>
        <taxon>Pseudomonadati</taxon>
        <taxon>Bacteroidota</taxon>
        <taxon>Sphingobacteriia</taxon>
        <taxon>Sphingobacteriales</taxon>
        <taxon>Sphingobacteriaceae</taxon>
        <taxon>Olivibacter</taxon>
    </lineage>
</organism>
<accession>A0A1H7KZ56</accession>
<protein>
    <submittedName>
        <fullName evidence="4">Response regulator receiver domain-containing protein</fullName>
    </submittedName>
</protein>
<dbReference type="Proteomes" id="UP000199421">
    <property type="component" value="Unassembled WGS sequence"/>
</dbReference>
<evidence type="ECO:0000256" key="2">
    <source>
        <dbReference type="PROSITE-ProRule" id="PRU00169"/>
    </source>
</evidence>
<keyword evidence="5" id="KW-1185">Reference proteome</keyword>